<dbReference type="AlphaFoldDB" id="J4G104"/>
<evidence type="ECO:0000256" key="6">
    <source>
        <dbReference type="ARBA" id="ARBA00022737"/>
    </source>
</evidence>
<keyword evidence="4" id="KW-0808">Transferase</keyword>
<dbReference type="PANTHER" id="PTHR11774">
    <property type="entry name" value="GERANYLGERANYL TRANSFERASE TYPE BETA SUBUNIT"/>
    <property type="match status" value="1"/>
</dbReference>
<dbReference type="SUPFAM" id="SSF48239">
    <property type="entry name" value="Terpenoid cyclases/Protein prenyltransferases"/>
    <property type="match status" value="1"/>
</dbReference>
<dbReference type="InterPro" id="IPR045089">
    <property type="entry name" value="PGGT1B-like"/>
</dbReference>
<comment type="similarity">
    <text evidence="2">Belongs to the protein prenyltransferase subunit beta family.</text>
</comment>
<dbReference type="HOGENOM" id="CLU_028946_2_2_1"/>
<accession>J4G104</accession>
<keyword evidence="10" id="KW-1185">Reference proteome</keyword>
<keyword evidence="7" id="KW-0862">Zinc</keyword>
<evidence type="ECO:0000313" key="9">
    <source>
        <dbReference type="EMBL" id="CCL99458.1"/>
    </source>
</evidence>
<evidence type="ECO:0000256" key="1">
    <source>
        <dbReference type="ARBA" id="ARBA00001947"/>
    </source>
</evidence>
<comment type="cofactor">
    <cofactor evidence="1">
        <name>Zn(2+)</name>
        <dbReference type="ChEBI" id="CHEBI:29105"/>
    </cofactor>
</comment>
<dbReference type="InterPro" id="IPR008930">
    <property type="entry name" value="Terpenoid_cyclase/PrenylTrfase"/>
</dbReference>
<evidence type="ECO:0000256" key="7">
    <source>
        <dbReference type="ARBA" id="ARBA00022833"/>
    </source>
</evidence>
<evidence type="ECO:0000259" key="8">
    <source>
        <dbReference type="Pfam" id="PF00432"/>
    </source>
</evidence>
<dbReference type="GO" id="GO:0005953">
    <property type="term" value="C:CAAX-protein geranylgeranyltransferase complex"/>
    <property type="evidence" value="ECO:0007669"/>
    <property type="project" value="TreeGrafter"/>
</dbReference>
<dbReference type="EMBL" id="HE796933">
    <property type="protein sequence ID" value="CCL99458.1"/>
    <property type="molecule type" value="Genomic_DNA"/>
</dbReference>
<dbReference type="FunCoup" id="J4G104">
    <property type="interactions" value="236"/>
</dbReference>
<dbReference type="GO" id="GO:0004662">
    <property type="term" value="F:CAAX-protein geranylgeranyltransferase activity"/>
    <property type="evidence" value="ECO:0007669"/>
    <property type="project" value="TreeGrafter"/>
</dbReference>
<dbReference type="GeneID" id="24094369"/>
<dbReference type="Gene3D" id="1.50.10.20">
    <property type="match status" value="1"/>
</dbReference>
<reference evidence="9 10" key="1">
    <citation type="journal article" date="2012" name="Appl. Environ. Microbiol.">
        <title>Short-read sequencing for genomic analysis of the brown rot fungus Fibroporia radiculosa.</title>
        <authorList>
            <person name="Tang J.D."/>
            <person name="Perkins A.D."/>
            <person name="Sonstegard T.S."/>
            <person name="Schroeder S.G."/>
            <person name="Burgess S.C."/>
            <person name="Diehl S.V."/>
        </authorList>
    </citation>
    <scope>NUCLEOTIDE SEQUENCE [LARGE SCALE GENOMIC DNA]</scope>
    <source>
        <strain evidence="9 10">TFFH 294</strain>
    </source>
</reference>
<dbReference type="GO" id="GO:0046872">
    <property type="term" value="F:metal ion binding"/>
    <property type="evidence" value="ECO:0007669"/>
    <property type="project" value="UniProtKB-KW"/>
</dbReference>
<dbReference type="Proteomes" id="UP000006352">
    <property type="component" value="Unassembled WGS sequence"/>
</dbReference>
<evidence type="ECO:0000256" key="2">
    <source>
        <dbReference type="ARBA" id="ARBA00010497"/>
    </source>
</evidence>
<organism evidence="9 10">
    <name type="scientific">Fibroporia radiculosa</name>
    <dbReference type="NCBI Taxonomy" id="599839"/>
    <lineage>
        <taxon>Eukaryota</taxon>
        <taxon>Fungi</taxon>
        <taxon>Dikarya</taxon>
        <taxon>Basidiomycota</taxon>
        <taxon>Agaricomycotina</taxon>
        <taxon>Agaricomycetes</taxon>
        <taxon>Polyporales</taxon>
        <taxon>Fibroporiaceae</taxon>
        <taxon>Fibroporia</taxon>
    </lineage>
</organism>
<feature type="domain" description="Prenyltransferase alpha-alpha toroid" evidence="8">
    <location>
        <begin position="12"/>
        <end position="331"/>
    </location>
</feature>
<dbReference type="OrthoDB" id="24893at2759"/>
<evidence type="ECO:0000256" key="3">
    <source>
        <dbReference type="ARBA" id="ARBA00022602"/>
    </source>
</evidence>
<proteinExistence type="inferred from homology"/>
<evidence type="ECO:0000313" key="10">
    <source>
        <dbReference type="Proteomes" id="UP000006352"/>
    </source>
</evidence>
<dbReference type="InterPro" id="IPR001330">
    <property type="entry name" value="Prenyltrans"/>
</dbReference>
<keyword evidence="5" id="KW-0479">Metal-binding</keyword>
<dbReference type="Pfam" id="PF00432">
    <property type="entry name" value="Prenyltrans"/>
    <property type="match status" value="1"/>
</dbReference>
<sequence length="361" mass="39428">MKAAASESLPPLARNSHAMHCKLCLSGLPFSQVEMDSSRIALGFYCLGTLDLLGVLETKTTPSEREAWRNWLWEQQTHGRYGSGFKPSPYMTSDILLDEESEFDTPHLIMTYTALMSLAILRDDFSKLDRPGILKFLRSCQRGDGSFSASPNGGEADLRIVYCAFVISSLLDDWSGMNVDAAIAYVQRCSSYEGGYGQTPFGEALGGTTYCAVASLYLAPSTPLSPIEHRLSSSERSRIIRWLVQKQTSLGGFSGRTAKAADACYCFWCGAALNILGAGDLVDSAALASFLGKCQYQFGGISKAPSERADPYHTYLSLAALAIYKPKGTNESWELPQVDVLRNATVDTALWARNRIRAGEV</sequence>
<dbReference type="RefSeq" id="XP_012178741.1">
    <property type="nucleotide sequence ID" value="XM_012323351.1"/>
</dbReference>
<dbReference type="PANTHER" id="PTHR11774:SF4">
    <property type="entry name" value="GERANYLGERANYL TRANSFERASE TYPE-1 SUBUNIT BETA"/>
    <property type="match status" value="1"/>
</dbReference>
<dbReference type="STRING" id="599839.J4G104"/>
<dbReference type="InParanoid" id="J4G104"/>
<gene>
    <name evidence="9" type="ORF">FIBRA_01476</name>
</gene>
<evidence type="ECO:0000256" key="5">
    <source>
        <dbReference type="ARBA" id="ARBA00022723"/>
    </source>
</evidence>
<name>J4G104_9APHY</name>
<evidence type="ECO:0000256" key="4">
    <source>
        <dbReference type="ARBA" id="ARBA00022679"/>
    </source>
</evidence>
<keyword evidence="3" id="KW-0637">Prenyltransferase</keyword>
<protein>
    <recommendedName>
        <fullName evidence="8">Prenyltransferase alpha-alpha toroid domain-containing protein</fullName>
    </recommendedName>
</protein>
<keyword evidence="6" id="KW-0677">Repeat</keyword>